<feature type="domain" description="J" evidence="2">
    <location>
        <begin position="64"/>
        <end position="137"/>
    </location>
</feature>
<feature type="region of interest" description="Disordered" evidence="1">
    <location>
        <begin position="1"/>
        <end position="48"/>
    </location>
</feature>
<dbReference type="InterPro" id="IPR001623">
    <property type="entry name" value="DnaJ_domain"/>
</dbReference>
<evidence type="ECO:0000259" key="2">
    <source>
        <dbReference type="PROSITE" id="PS50076"/>
    </source>
</evidence>
<reference evidence="3" key="1">
    <citation type="submission" date="2020-07" db="EMBL/GenBank/DDBJ databases">
        <title>Genome sequence and genetic diversity analysis of an under-domesticated orphan crop, white fonio (Digitaria exilis).</title>
        <authorList>
            <person name="Bennetzen J.L."/>
            <person name="Chen S."/>
            <person name="Ma X."/>
            <person name="Wang X."/>
            <person name="Yssel A.E.J."/>
            <person name="Chaluvadi S.R."/>
            <person name="Johnson M."/>
            <person name="Gangashetty P."/>
            <person name="Hamidou F."/>
            <person name="Sanogo M.D."/>
            <person name="Zwaenepoel A."/>
            <person name="Wallace J."/>
            <person name="Van De Peer Y."/>
            <person name="Van Deynze A."/>
        </authorList>
    </citation>
    <scope>NUCLEOTIDE SEQUENCE</scope>
    <source>
        <tissue evidence="3">Leaves</tissue>
    </source>
</reference>
<dbReference type="EMBL" id="JACEFO010000544">
    <property type="protein sequence ID" value="KAF8765712.1"/>
    <property type="molecule type" value="Genomic_DNA"/>
</dbReference>
<dbReference type="Gene3D" id="1.10.287.110">
    <property type="entry name" value="DnaJ domain"/>
    <property type="match status" value="1"/>
</dbReference>
<dbReference type="PANTHER" id="PTHR44579">
    <property type="entry name" value="OS01G0730500 PROTEIN"/>
    <property type="match status" value="1"/>
</dbReference>
<comment type="caution">
    <text evidence="3">The sequence shown here is derived from an EMBL/GenBank/DDBJ whole genome shotgun (WGS) entry which is preliminary data.</text>
</comment>
<dbReference type="Gene3D" id="3.30.70.20">
    <property type="match status" value="1"/>
</dbReference>
<feature type="compositionally biased region" description="Low complexity" evidence="1">
    <location>
        <begin position="1"/>
        <end position="13"/>
    </location>
</feature>
<dbReference type="InterPro" id="IPR036869">
    <property type="entry name" value="J_dom_sf"/>
</dbReference>
<protein>
    <recommendedName>
        <fullName evidence="2">J domain-containing protein</fullName>
    </recommendedName>
</protein>
<dbReference type="PROSITE" id="PS50076">
    <property type="entry name" value="DNAJ_2"/>
    <property type="match status" value="1"/>
</dbReference>
<dbReference type="Proteomes" id="UP000636709">
    <property type="component" value="Unassembled WGS sequence"/>
</dbReference>
<evidence type="ECO:0000256" key="1">
    <source>
        <dbReference type="SAM" id="MobiDB-lite"/>
    </source>
</evidence>
<evidence type="ECO:0000313" key="4">
    <source>
        <dbReference type="Proteomes" id="UP000636709"/>
    </source>
</evidence>
<dbReference type="CDD" id="cd06257">
    <property type="entry name" value="DnaJ"/>
    <property type="match status" value="1"/>
</dbReference>
<gene>
    <name evidence="3" type="ORF">HU200_008215</name>
</gene>
<dbReference type="OrthoDB" id="10250354at2759"/>
<name>A0A835FLG8_9POAL</name>
<dbReference type="SUPFAM" id="SSF46565">
    <property type="entry name" value="Chaperone J-domain"/>
    <property type="match status" value="1"/>
</dbReference>
<dbReference type="Pfam" id="PF00226">
    <property type="entry name" value="DnaJ"/>
    <property type="match status" value="1"/>
</dbReference>
<dbReference type="Pfam" id="PF13370">
    <property type="entry name" value="Fer4_13"/>
    <property type="match status" value="1"/>
</dbReference>
<sequence length="313" mass="34457">MSDAMMSAAATSSLPSRGRVAPFGSRALPPPSRRRRAPPRLSRVLALGGGGEGEAGRILDPRATPFQILGLDATACYSAAQLKAAFRTRVKEFHPDVCKDPENADLIIRRVIEAYQVILCTMPILSGSQEMMAERRGKAFCENHSFYQVHIKNTIGFFVSVVSIKSNSCVLCFNLYRNNVDPFDEPECEARDIFVNELLCIGTGCPYSCVKRAPHVFSFSDDIGTARAISQGNGEDDLVQLAVGQCPRKCIYYVTPSQRTILEDILASVLMAPYDLAEAAVLDSLLTKARFENNRYTNPKRGAKSSSDYVDWI</sequence>
<dbReference type="PANTHER" id="PTHR44579:SF4">
    <property type="entry name" value="J DOMAIN-CONTAINING PROTEIN"/>
    <property type="match status" value="1"/>
</dbReference>
<dbReference type="AlphaFoldDB" id="A0A835FLG8"/>
<organism evidence="3 4">
    <name type="scientific">Digitaria exilis</name>
    <dbReference type="NCBI Taxonomy" id="1010633"/>
    <lineage>
        <taxon>Eukaryota</taxon>
        <taxon>Viridiplantae</taxon>
        <taxon>Streptophyta</taxon>
        <taxon>Embryophyta</taxon>
        <taxon>Tracheophyta</taxon>
        <taxon>Spermatophyta</taxon>
        <taxon>Magnoliopsida</taxon>
        <taxon>Liliopsida</taxon>
        <taxon>Poales</taxon>
        <taxon>Poaceae</taxon>
        <taxon>PACMAD clade</taxon>
        <taxon>Panicoideae</taxon>
        <taxon>Panicodae</taxon>
        <taxon>Paniceae</taxon>
        <taxon>Anthephorinae</taxon>
        <taxon>Digitaria</taxon>
    </lineage>
</organism>
<dbReference type="SMART" id="SM00271">
    <property type="entry name" value="DnaJ"/>
    <property type="match status" value="1"/>
</dbReference>
<accession>A0A835FLG8</accession>
<dbReference type="GO" id="GO:0005783">
    <property type="term" value="C:endoplasmic reticulum"/>
    <property type="evidence" value="ECO:0007669"/>
    <property type="project" value="UniProtKB-ARBA"/>
</dbReference>
<evidence type="ECO:0000313" key="3">
    <source>
        <dbReference type="EMBL" id="KAF8765712.1"/>
    </source>
</evidence>
<proteinExistence type="predicted"/>
<keyword evidence="4" id="KW-1185">Reference proteome</keyword>